<dbReference type="PROSITE" id="PS50887">
    <property type="entry name" value="GGDEF"/>
    <property type="match status" value="1"/>
</dbReference>
<feature type="transmembrane region" description="Helical" evidence="1">
    <location>
        <begin position="6"/>
        <end position="25"/>
    </location>
</feature>
<feature type="domain" description="GGDEF" evidence="2">
    <location>
        <begin position="135"/>
        <end position="264"/>
    </location>
</feature>
<dbReference type="InterPro" id="IPR029787">
    <property type="entry name" value="Nucleotide_cyclase"/>
</dbReference>
<keyword evidence="1" id="KW-0472">Membrane</keyword>
<organism evidence="3">
    <name type="scientific">bioreactor metagenome</name>
    <dbReference type="NCBI Taxonomy" id="1076179"/>
    <lineage>
        <taxon>unclassified sequences</taxon>
        <taxon>metagenomes</taxon>
        <taxon>ecological metagenomes</taxon>
    </lineage>
</organism>
<name>A0A645BYG6_9ZZZZ</name>
<dbReference type="InterPro" id="IPR050469">
    <property type="entry name" value="Diguanylate_Cyclase"/>
</dbReference>
<protein>
    <recommendedName>
        <fullName evidence="2">GGDEF domain-containing protein</fullName>
    </recommendedName>
</protein>
<gene>
    <name evidence="3" type="ORF">SDC9_116639</name>
</gene>
<reference evidence="3" key="1">
    <citation type="submission" date="2019-08" db="EMBL/GenBank/DDBJ databases">
        <authorList>
            <person name="Kucharzyk K."/>
            <person name="Murdoch R.W."/>
            <person name="Higgins S."/>
            <person name="Loffler F."/>
        </authorList>
    </citation>
    <scope>NUCLEOTIDE SEQUENCE</scope>
</reference>
<dbReference type="InterPro" id="IPR000160">
    <property type="entry name" value="GGDEF_dom"/>
</dbReference>
<dbReference type="Pfam" id="PF00990">
    <property type="entry name" value="GGDEF"/>
    <property type="match status" value="1"/>
</dbReference>
<dbReference type="GO" id="GO:0043709">
    <property type="term" value="P:cell adhesion involved in single-species biofilm formation"/>
    <property type="evidence" value="ECO:0007669"/>
    <property type="project" value="TreeGrafter"/>
</dbReference>
<feature type="transmembrane region" description="Helical" evidence="1">
    <location>
        <begin position="62"/>
        <end position="81"/>
    </location>
</feature>
<dbReference type="EMBL" id="VSSQ01023017">
    <property type="protein sequence ID" value="MPM69691.1"/>
    <property type="molecule type" value="Genomic_DNA"/>
</dbReference>
<dbReference type="InterPro" id="IPR043128">
    <property type="entry name" value="Rev_trsase/Diguanyl_cyclase"/>
</dbReference>
<dbReference type="SUPFAM" id="SSF55073">
    <property type="entry name" value="Nucleotide cyclase"/>
    <property type="match status" value="1"/>
</dbReference>
<comment type="caution">
    <text evidence="3">The sequence shown here is derived from an EMBL/GenBank/DDBJ whole genome shotgun (WGS) entry which is preliminary data.</text>
</comment>
<sequence>MHSAFTATYYFFAIAVILTTVYLSYRITAVTALLGITALGISELFVKWDADKVSVFESTLRMSNFLISLFILIACAVVCMVEIRYERKKNEASIQIEMERRQLKRILQLDELTGIFNRKSLHDALKDMEENAPDDRYILAITDIDNFKGVNDRFGHQAGDHCLMEFSKILKEHGKNASIFRYGGDEFCLIFHHAEIQKAVSVCEQIQSRLSGLHFEAYPGLKLTASFGLASYFSQTNAARLFVYADKALYEAKEERNAIRVFSPEDRPAEYEVHP</sequence>
<dbReference type="PANTHER" id="PTHR45138">
    <property type="entry name" value="REGULATORY COMPONENTS OF SENSORY TRANSDUCTION SYSTEM"/>
    <property type="match status" value="1"/>
</dbReference>
<dbReference type="AlphaFoldDB" id="A0A645BYG6"/>
<dbReference type="NCBIfam" id="TIGR00254">
    <property type="entry name" value="GGDEF"/>
    <property type="match status" value="1"/>
</dbReference>
<dbReference type="Gene3D" id="3.30.70.270">
    <property type="match status" value="1"/>
</dbReference>
<keyword evidence="1" id="KW-1133">Transmembrane helix</keyword>
<dbReference type="PANTHER" id="PTHR45138:SF24">
    <property type="entry name" value="DIGUANYLATE CYCLASE DGCC-RELATED"/>
    <property type="match status" value="1"/>
</dbReference>
<proteinExistence type="predicted"/>
<dbReference type="GO" id="GO:0052621">
    <property type="term" value="F:diguanylate cyclase activity"/>
    <property type="evidence" value="ECO:0007669"/>
    <property type="project" value="TreeGrafter"/>
</dbReference>
<accession>A0A645BYG6</accession>
<evidence type="ECO:0000313" key="3">
    <source>
        <dbReference type="EMBL" id="MPM69691.1"/>
    </source>
</evidence>
<evidence type="ECO:0000259" key="2">
    <source>
        <dbReference type="PROSITE" id="PS50887"/>
    </source>
</evidence>
<keyword evidence="1" id="KW-0812">Transmembrane</keyword>
<evidence type="ECO:0000256" key="1">
    <source>
        <dbReference type="SAM" id="Phobius"/>
    </source>
</evidence>
<dbReference type="CDD" id="cd01949">
    <property type="entry name" value="GGDEF"/>
    <property type="match status" value="1"/>
</dbReference>
<dbReference type="GO" id="GO:1902201">
    <property type="term" value="P:negative regulation of bacterial-type flagellum-dependent cell motility"/>
    <property type="evidence" value="ECO:0007669"/>
    <property type="project" value="TreeGrafter"/>
</dbReference>
<dbReference type="SMART" id="SM00267">
    <property type="entry name" value="GGDEF"/>
    <property type="match status" value="1"/>
</dbReference>
<dbReference type="GO" id="GO:0005886">
    <property type="term" value="C:plasma membrane"/>
    <property type="evidence" value="ECO:0007669"/>
    <property type="project" value="TreeGrafter"/>
</dbReference>